<dbReference type="InterPro" id="IPR001387">
    <property type="entry name" value="Cro/C1-type_HTH"/>
</dbReference>
<dbReference type="InterPro" id="IPR011990">
    <property type="entry name" value="TPR-like_helical_dom_sf"/>
</dbReference>
<sequence length="339" mass="39757">MKTIGNKIKELRRSKGMSQKDIADKLGVTSQAVSKWENDGSLPEMTMLPDIASLFGIQIDDLFEYSTEKRYESIEKKLQYGRVMTNMEFENEEAFLIREVEADPTNYHAISLLGDFYGHRAECMYQKSVYYAKRAIDLHPNQKGDINNINNGNHGKRFDWDTANHQELIRYWYKLLKTAPENTRVYFYLLDNLIDDGRIEEAKTVLKESYQKNPDELNDFYEVFIKEKQVGFEAVKAEYEALAKANENSWRILFSIANVFSYNEYFKEAIQMWQKTFDCMPKPRYTDSFEAMAQCCVRMGDHESAVEYYKKELELLREDWGLKYGAEVDALGEKIRALQ</sequence>
<reference evidence="5" key="1">
    <citation type="submission" date="2015-05" db="EMBL/GenBank/DDBJ databases">
        <authorList>
            <consortium name="Pathogen Informatics"/>
        </authorList>
    </citation>
    <scope>NUCLEOTIDE SEQUENCE [LARGE SCALE GENOMIC DNA]</scope>
    <source>
        <strain evidence="5">L1-83</strain>
    </source>
</reference>
<dbReference type="Gene3D" id="1.25.40.10">
    <property type="entry name" value="Tetratricopeptide repeat domain"/>
    <property type="match status" value="1"/>
</dbReference>
<evidence type="ECO:0000256" key="2">
    <source>
        <dbReference type="PROSITE-ProRule" id="PRU00339"/>
    </source>
</evidence>
<evidence type="ECO:0000313" key="5">
    <source>
        <dbReference type="Proteomes" id="UP000049828"/>
    </source>
</evidence>
<name>A0A0M6WQQ8_9FIRM</name>
<dbReference type="InterPro" id="IPR010982">
    <property type="entry name" value="Lambda_DNA-bd_dom_sf"/>
</dbReference>
<dbReference type="EMBL" id="CVRS01000078">
    <property type="protein sequence ID" value="CRL39535.1"/>
    <property type="molecule type" value="Genomic_DNA"/>
</dbReference>
<dbReference type="GO" id="GO:0003677">
    <property type="term" value="F:DNA binding"/>
    <property type="evidence" value="ECO:0007669"/>
    <property type="project" value="UniProtKB-KW"/>
</dbReference>
<evidence type="ECO:0000259" key="3">
    <source>
        <dbReference type="PROSITE" id="PS50943"/>
    </source>
</evidence>
<dbReference type="SUPFAM" id="SSF47413">
    <property type="entry name" value="lambda repressor-like DNA-binding domains"/>
    <property type="match status" value="1"/>
</dbReference>
<organism evidence="4 5">
    <name type="scientific">Roseburia inulinivorans</name>
    <dbReference type="NCBI Taxonomy" id="360807"/>
    <lineage>
        <taxon>Bacteria</taxon>
        <taxon>Bacillati</taxon>
        <taxon>Bacillota</taxon>
        <taxon>Clostridia</taxon>
        <taxon>Lachnospirales</taxon>
        <taxon>Lachnospiraceae</taxon>
        <taxon>Roseburia</taxon>
    </lineage>
</organism>
<dbReference type="Pfam" id="PF13181">
    <property type="entry name" value="TPR_8"/>
    <property type="match status" value="1"/>
</dbReference>
<dbReference type="RefSeq" id="WP_055039824.1">
    <property type="nucleotide sequence ID" value="NZ_CVRS01000078.1"/>
</dbReference>
<evidence type="ECO:0000313" key="4">
    <source>
        <dbReference type="EMBL" id="CRL39535.1"/>
    </source>
</evidence>
<dbReference type="PANTHER" id="PTHR46558">
    <property type="entry name" value="TRACRIPTIONAL REGULATORY PROTEIN-RELATED-RELATED"/>
    <property type="match status" value="1"/>
</dbReference>
<dbReference type="OrthoDB" id="9801008at2"/>
<dbReference type="CDD" id="cd00093">
    <property type="entry name" value="HTH_XRE"/>
    <property type="match status" value="1"/>
</dbReference>
<dbReference type="SMART" id="SM00530">
    <property type="entry name" value="HTH_XRE"/>
    <property type="match status" value="1"/>
</dbReference>
<dbReference type="SUPFAM" id="SSF48452">
    <property type="entry name" value="TPR-like"/>
    <property type="match status" value="1"/>
</dbReference>
<dbReference type="Pfam" id="PF01381">
    <property type="entry name" value="HTH_3"/>
    <property type="match status" value="1"/>
</dbReference>
<evidence type="ECO:0000256" key="1">
    <source>
        <dbReference type="ARBA" id="ARBA00023125"/>
    </source>
</evidence>
<dbReference type="AlphaFoldDB" id="A0A0M6WQQ8"/>
<accession>A0A0M6WQQ8</accession>
<gene>
    <name evidence="4" type="ORF">RIL183_25211</name>
</gene>
<dbReference type="Proteomes" id="UP000049828">
    <property type="component" value="Unassembled WGS sequence"/>
</dbReference>
<keyword evidence="2" id="KW-0802">TPR repeat</keyword>
<dbReference type="STRING" id="360807.ERS852392_02700"/>
<feature type="domain" description="HTH cro/C1-type" evidence="3">
    <location>
        <begin position="8"/>
        <end position="62"/>
    </location>
</feature>
<feature type="repeat" description="TPR" evidence="2">
    <location>
        <begin position="286"/>
        <end position="319"/>
    </location>
</feature>
<keyword evidence="5" id="KW-1185">Reference proteome</keyword>
<dbReference type="PROSITE" id="PS50005">
    <property type="entry name" value="TPR"/>
    <property type="match status" value="1"/>
</dbReference>
<dbReference type="InterPro" id="IPR019734">
    <property type="entry name" value="TPR_rpt"/>
</dbReference>
<dbReference type="SMART" id="SM00028">
    <property type="entry name" value="TPR"/>
    <property type="match status" value="3"/>
</dbReference>
<proteinExistence type="predicted"/>
<keyword evidence="1" id="KW-0238">DNA-binding</keyword>
<dbReference type="Gene3D" id="1.10.260.40">
    <property type="entry name" value="lambda repressor-like DNA-binding domains"/>
    <property type="match status" value="1"/>
</dbReference>
<protein>
    <recommendedName>
        <fullName evidence="3">HTH cro/C1-type domain-containing protein</fullName>
    </recommendedName>
</protein>
<dbReference type="PROSITE" id="PS50943">
    <property type="entry name" value="HTH_CROC1"/>
    <property type="match status" value="1"/>
</dbReference>
<dbReference type="PANTHER" id="PTHR46558:SF4">
    <property type="entry name" value="DNA-BIDING PHAGE PROTEIN"/>
    <property type="match status" value="1"/>
</dbReference>